<dbReference type="Gene3D" id="3.20.20.70">
    <property type="entry name" value="Aldolase class I"/>
    <property type="match status" value="1"/>
</dbReference>
<comment type="function">
    <text evidence="9">Probably acts as a heme chaperone, transferring heme to an unknown acceptor. Binds one molecule of heme per monomer, possibly covalently. Binds 1 [4Fe-4S] cluster. The cluster is coordinated with 3 cysteines and an exchangeable S-adenosyl-L-methionine.</text>
</comment>
<evidence type="ECO:0000259" key="10">
    <source>
        <dbReference type="PROSITE" id="PS51918"/>
    </source>
</evidence>
<dbReference type="SFLD" id="SFLDF00288">
    <property type="entry name" value="HemN-like__clustered_with_nucl"/>
    <property type="match status" value="1"/>
</dbReference>
<dbReference type="GO" id="GO:0046872">
    <property type="term" value="F:metal ion binding"/>
    <property type="evidence" value="ECO:0007669"/>
    <property type="project" value="UniProtKB-UniRule"/>
</dbReference>
<evidence type="ECO:0000256" key="6">
    <source>
        <dbReference type="ARBA" id="ARBA00023004"/>
    </source>
</evidence>
<evidence type="ECO:0000313" key="11">
    <source>
        <dbReference type="EMBL" id="MCC2190599.1"/>
    </source>
</evidence>
<dbReference type="InterPro" id="IPR013785">
    <property type="entry name" value="Aldolase_TIM"/>
</dbReference>
<dbReference type="SFLD" id="SFLDF00562">
    <property type="entry name" value="HemN-like__clustered_with_heat"/>
    <property type="match status" value="1"/>
</dbReference>
<keyword evidence="9" id="KW-0004">4Fe-4S</keyword>
<evidence type="ECO:0000256" key="3">
    <source>
        <dbReference type="ARBA" id="ARBA00022617"/>
    </source>
</evidence>
<proteinExistence type="inferred from homology"/>
<evidence type="ECO:0000256" key="1">
    <source>
        <dbReference type="ARBA" id="ARBA00006100"/>
    </source>
</evidence>
<dbReference type="SFLD" id="SFLDG01065">
    <property type="entry name" value="anaerobic_coproporphyrinogen-I"/>
    <property type="match status" value="1"/>
</dbReference>
<keyword evidence="9" id="KW-0963">Cytoplasm</keyword>
<dbReference type="GO" id="GO:0005737">
    <property type="term" value="C:cytoplasm"/>
    <property type="evidence" value="ECO:0007669"/>
    <property type="project" value="UniProtKB-SubCell"/>
</dbReference>
<accession>A0AAE3DUC1</accession>
<keyword evidence="7 9" id="KW-0411">Iron-sulfur</keyword>
<evidence type="ECO:0000256" key="8">
    <source>
        <dbReference type="ARBA" id="ARBA00023186"/>
    </source>
</evidence>
<dbReference type="NCBIfam" id="TIGR00539">
    <property type="entry name" value="hemN_rel"/>
    <property type="match status" value="1"/>
</dbReference>
<protein>
    <recommendedName>
        <fullName evidence="2 9">Heme chaperone HemW</fullName>
    </recommendedName>
</protein>
<dbReference type="Pfam" id="PF04055">
    <property type="entry name" value="Radical_SAM"/>
    <property type="match status" value="1"/>
</dbReference>
<evidence type="ECO:0000256" key="4">
    <source>
        <dbReference type="ARBA" id="ARBA00022691"/>
    </source>
</evidence>
<dbReference type="PROSITE" id="PS51918">
    <property type="entry name" value="RADICAL_SAM"/>
    <property type="match status" value="1"/>
</dbReference>
<keyword evidence="4 9" id="KW-0949">S-adenosyl-L-methionine</keyword>
<dbReference type="InterPro" id="IPR058240">
    <property type="entry name" value="rSAM_sf"/>
</dbReference>
<dbReference type="PANTHER" id="PTHR13932:SF5">
    <property type="entry name" value="RADICAL S-ADENOSYL METHIONINE DOMAIN-CONTAINING PROTEIN 1, MITOCHONDRIAL"/>
    <property type="match status" value="1"/>
</dbReference>
<dbReference type="Proteomes" id="UP001197875">
    <property type="component" value="Unassembled WGS sequence"/>
</dbReference>
<comment type="caution">
    <text evidence="11">The sequence shown here is derived from an EMBL/GenBank/DDBJ whole genome shotgun (WGS) entry which is preliminary data.</text>
</comment>
<keyword evidence="3 9" id="KW-0349">Heme</keyword>
<evidence type="ECO:0000256" key="7">
    <source>
        <dbReference type="ARBA" id="ARBA00023014"/>
    </source>
</evidence>
<dbReference type="RefSeq" id="WP_227615665.1">
    <property type="nucleotide sequence ID" value="NZ_JAJEPR010000023.1"/>
</dbReference>
<dbReference type="SFLD" id="SFLDG01082">
    <property type="entry name" value="B12-binding_domain_containing"/>
    <property type="match status" value="1"/>
</dbReference>
<keyword evidence="8 9" id="KW-0143">Chaperone</keyword>
<feature type="domain" description="Radical SAM core" evidence="10">
    <location>
        <begin position="1"/>
        <end position="243"/>
    </location>
</feature>
<keyword evidence="12" id="KW-1185">Reference proteome</keyword>
<gene>
    <name evidence="11" type="primary">hemW</name>
    <name evidence="11" type="ORF">LKD71_12470</name>
</gene>
<dbReference type="InterPro" id="IPR006638">
    <property type="entry name" value="Elp3/MiaA/NifB-like_rSAM"/>
</dbReference>
<dbReference type="PANTHER" id="PTHR13932">
    <property type="entry name" value="COPROPORPHYRINIGEN III OXIDASE"/>
    <property type="match status" value="1"/>
</dbReference>
<reference evidence="11 12" key="1">
    <citation type="submission" date="2021-10" db="EMBL/GenBank/DDBJ databases">
        <title>Anaerobic single-cell dispensing facilitates the cultivation of human gut bacteria.</title>
        <authorList>
            <person name="Afrizal A."/>
        </authorList>
    </citation>
    <scope>NUCLEOTIDE SEQUENCE [LARGE SCALE GENOMIC DNA]</scope>
    <source>
        <strain evidence="11 12">CLA-AA-H277</strain>
    </source>
</reference>
<name>A0AAE3DUC1_9FIRM</name>
<dbReference type="InterPro" id="IPR034505">
    <property type="entry name" value="Coproporphyrinogen-III_oxidase"/>
</dbReference>
<evidence type="ECO:0000256" key="9">
    <source>
        <dbReference type="RuleBase" id="RU364116"/>
    </source>
</evidence>
<organism evidence="11 12">
    <name type="scientific">Fusicatenibacter faecihominis</name>
    <dbReference type="NCBI Taxonomy" id="2881276"/>
    <lineage>
        <taxon>Bacteria</taxon>
        <taxon>Bacillati</taxon>
        <taxon>Bacillota</taxon>
        <taxon>Clostridia</taxon>
        <taxon>Lachnospirales</taxon>
        <taxon>Lachnospiraceae</taxon>
        <taxon>Fusicatenibacter</taxon>
    </lineage>
</organism>
<dbReference type="InterPro" id="IPR010723">
    <property type="entry name" value="HemN_C"/>
</dbReference>
<evidence type="ECO:0000256" key="2">
    <source>
        <dbReference type="ARBA" id="ARBA00017228"/>
    </source>
</evidence>
<dbReference type="AlphaFoldDB" id="A0AAE3DUC1"/>
<dbReference type="GO" id="GO:0006779">
    <property type="term" value="P:porphyrin-containing compound biosynthetic process"/>
    <property type="evidence" value="ECO:0007669"/>
    <property type="project" value="InterPro"/>
</dbReference>
<keyword evidence="6 9" id="KW-0408">Iron</keyword>
<evidence type="ECO:0000313" key="12">
    <source>
        <dbReference type="Proteomes" id="UP001197875"/>
    </source>
</evidence>
<comment type="subcellular location">
    <subcellularLocation>
        <location evidence="9">Cytoplasm</location>
    </subcellularLocation>
</comment>
<keyword evidence="5 9" id="KW-0479">Metal-binding</keyword>
<evidence type="ECO:0000256" key="5">
    <source>
        <dbReference type="ARBA" id="ARBA00022723"/>
    </source>
</evidence>
<comment type="similarity">
    <text evidence="1">Belongs to the anaerobic coproporphyrinogen-III oxidase family. HemW subfamily.</text>
</comment>
<dbReference type="EMBL" id="JAJEPR010000023">
    <property type="protein sequence ID" value="MCC2190599.1"/>
    <property type="molecule type" value="Genomic_DNA"/>
</dbReference>
<dbReference type="GO" id="GO:0004109">
    <property type="term" value="F:coproporphyrinogen oxidase activity"/>
    <property type="evidence" value="ECO:0007669"/>
    <property type="project" value="InterPro"/>
</dbReference>
<dbReference type="SUPFAM" id="SSF102114">
    <property type="entry name" value="Radical SAM enzymes"/>
    <property type="match status" value="1"/>
</dbReference>
<dbReference type="GO" id="GO:0051539">
    <property type="term" value="F:4 iron, 4 sulfur cluster binding"/>
    <property type="evidence" value="ECO:0007669"/>
    <property type="project" value="UniProtKB-UniRule"/>
</dbReference>
<dbReference type="InterPro" id="IPR007197">
    <property type="entry name" value="rSAM"/>
</dbReference>
<dbReference type="SFLD" id="SFLDS00029">
    <property type="entry name" value="Radical_SAM"/>
    <property type="match status" value="1"/>
</dbReference>
<dbReference type="SMART" id="SM00729">
    <property type="entry name" value="Elp3"/>
    <property type="match status" value="1"/>
</dbReference>
<sequence length="384" mass="44145">MMKELELYLHIPFCVKKCNYCDFLSAPAEEKTRAAYVDTLIREIEDFEEPEDYEVVTVFFGGGTPSILPGEAILRLMEALRKKFHFREEAEITLEANPGTVDEKKLSFYKKAGINRLSFGLQSTDAEELKKLGRIHTWEKFLESFELARKAGFSNINVDLMSALPGQTVESWEKTLKQVIALNPEHVSAYSLIIEEGTPFYQLYEKDAEKRDAGEEPELLPSEEEERAMYELTGSVLKENGYLHYEISNYAKPGRECRHNLGYWQRKDYLGFGLGASTLLNPVRYKNTEDLCTYLGGDFSKKEFLVLTKDNQIEETMFLGLRVLNGVSRKKFKETFSCDLNVVYWRELEKLEEDGLIEEEGDFVRLTSRGIDLSNPVLAEFLLS</sequence>
<dbReference type="CDD" id="cd01335">
    <property type="entry name" value="Radical_SAM"/>
    <property type="match status" value="1"/>
</dbReference>
<dbReference type="InterPro" id="IPR004559">
    <property type="entry name" value="HemW-like"/>
</dbReference>
<dbReference type="Pfam" id="PF06969">
    <property type="entry name" value="HemN_C"/>
    <property type="match status" value="1"/>
</dbReference>